<dbReference type="SUPFAM" id="SSF52954">
    <property type="entry name" value="Class II aaRS ABD-related"/>
    <property type="match status" value="1"/>
</dbReference>
<comment type="caution">
    <text evidence="1">The sequence shown here is derived from an EMBL/GenBank/DDBJ whole genome shotgun (WGS) entry which is preliminary data.</text>
</comment>
<accession>A0A0W8FCR8</accession>
<organism evidence="1">
    <name type="scientific">hydrocarbon metagenome</name>
    <dbReference type="NCBI Taxonomy" id="938273"/>
    <lineage>
        <taxon>unclassified sequences</taxon>
        <taxon>metagenomes</taxon>
        <taxon>ecological metagenomes</taxon>
    </lineage>
</organism>
<dbReference type="EMBL" id="LNQE01001369">
    <property type="protein sequence ID" value="KUG18683.1"/>
    <property type="molecule type" value="Genomic_DNA"/>
</dbReference>
<gene>
    <name evidence="1" type="ORF">ASZ90_011611</name>
</gene>
<sequence>MLVTTARDPSSKARRFGRALAAFLSVPYLNRGKHSSGGEDTWLVVVEDHGNPRGLVKRSIAGEELLAFRLLGEPLAGRLKKDVPVVTGRSTESKAIAQFFELRWSHLPDPEARTISVASGRIDFMDEGATRFSLRL</sequence>
<dbReference type="AlphaFoldDB" id="A0A0W8FCR8"/>
<protein>
    <submittedName>
        <fullName evidence="1">Uncharacterized protein</fullName>
    </submittedName>
</protein>
<reference evidence="1" key="1">
    <citation type="journal article" date="2015" name="Proc. Natl. Acad. Sci. U.S.A.">
        <title>Networks of energetic and metabolic interactions define dynamics in microbial communities.</title>
        <authorList>
            <person name="Embree M."/>
            <person name="Liu J.K."/>
            <person name="Al-Bassam M.M."/>
            <person name="Zengler K."/>
        </authorList>
    </citation>
    <scope>NUCLEOTIDE SEQUENCE</scope>
</reference>
<evidence type="ECO:0000313" key="1">
    <source>
        <dbReference type="EMBL" id="KUG18683.1"/>
    </source>
</evidence>
<proteinExistence type="predicted"/>
<dbReference type="Gene3D" id="3.40.50.10480">
    <property type="entry name" value="Probable brix-domain ribosomal biogenesis protein"/>
    <property type="match status" value="1"/>
</dbReference>
<name>A0A0W8FCR8_9ZZZZ</name>